<accession>A0A419F1D8</accession>
<dbReference type="Pfam" id="PF04608">
    <property type="entry name" value="PgpA"/>
    <property type="match status" value="1"/>
</dbReference>
<keyword evidence="1" id="KW-1133">Transmembrane helix</keyword>
<reference evidence="3 4" key="1">
    <citation type="journal article" date="2017" name="ISME J.">
        <title>Energy and carbon metabolisms in a deep terrestrial subsurface fluid microbial community.</title>
        <authorList>
            <person name="Momper L."/>
            <person name="Jungbluth S.P."/>
            <person name="Lee M.D."/>
            <person name="Amend J.P."/>
        </authorList>
    </citation>
    <scope>NUCLEOTIDE SEQUENCE [LARGE SCALE GENOMIC DNA]</scope>
    <source>
        <strain evidence="3">SURF_17</strain>
    </source>
</reference>
<dbReference type="EMBL" id="QZKI01000052">
    <property type="protein sequence ID" value="RJP71972.1"/>
    <property type="molecule type" value="Genomic_DNA"/>
</dbReference>
<dbReference type="SUPFAM" id="SSF101307">
    <property type="entry name" value="YutG-like"/>
    <property type="match status" value="1"/>
</dbReference>
<feature type="transmembrane region" description="Helical" evidence="1">
    <location>
        <begin position="144"/>
        <end position="164"/>
    </location>
</feature>
<keyword evidence="1" id="KW-0472">Membrane</keyword>
<feature type="transmembrane region" description="Helical" evidence="1">
    <location>
        <begin position="92"/>
        <end position="116"/>
    </location>
</feature>
<dbReference type="CDD" id="cd06971">
    <property type="entry name" value="PgpA"/>
    <property type="match status" value="1"/>
</dbReference>
<dbReference type="PANTHER" id="PTHR36305">
    <property type="entry name" value="PHOSPHATIDYLGLYCEROPHOSPHATASE A"/>
    <property type="match status" value="1"/>
</dbReference>
<dbReference type="AlphaFoldDB" id="A0A419F1D8"/>
<protein>
    <submittedName>
        <fullName evidence="3">Phosphatidylglycerophosphatase A</fullName>
    </submittedName>
</protein>
<keyword evidence="1" id="KW-0812">Transmembrane</keyword>
<feature type="transmembrane region" description="Helical" evidence="1">
    <location>
        <begin position="54"/>
        <end position="72"/>
    </location>
</feature>
<dbReference type="GO" id="GO:0008962">
    <property type="term" value="F:phosphatidylglycerophosphatase activity"/>
    <property type="evidence" value="ECO:0007669"/>
    <property type="project" value="InterPro"/>
</dbReference>
<proteinExistence type="predicted"/>
<feature type="domain" description="YutG/PgpA" evidence="2">
    <location>
        <begin position="22"/>
        <end position="157"/>
    </location>
</feature>
<dbReference type="InterPro" id="IPR007686">
    <property type="entry name" value="YutG/PgpA"/>
</dbReference>
<gene>
    <name evidence="3" type="ORF">C4532_06760</name>
</gene>
<comment type="caution">
    <text evidence="3">The sequence shown here is derived from an EMBL/GenBank/DDBJ whole genome shotgun (WGS) entry which is preliminary data.</text>
</comment>
<evidence type="ECO:0000259" key="2">
    <source>
        <dbReference type="Pfam" id="PF04608"/>
    </source>
</evidence>
<evidence type="ECO:0000313" key="3">
    <source>
        <dbReference type="EMBL" id="RJP71972.1"/>
    </source>
</evidence>
<feature type="transmembrane region" description="Helical" evidence="1">
    <location>
        <begin position="12"/>
        <end position="34"/>
    </location>
</feature>
<organism evidence="3 4">
    <name type="scientific">Candidatus Abyssobacteria bacterium SURF_17</name>
    <dbReference type="NCBI Taxonomy" id="2093361"/>
    <lineage>
        <taxon>Bacteria</taxon>
        <taxon>Pseudomonadati</taxon>
        <taxon>Candidatus Hydrogenedentota</taxon>
        <taxon>Candidatus Abyssobacteria</taxon>
    </lineage>
</organism>
<sequence length="165" mass="17794">MKERTSTTWAARGWTDILIVGFASALYIGFAPVASGTFGSLPALLVALWLGHRPVHLLLLAALLFILGVAAAGKTERILDKHDPSEVVIDEFVGMLIAFAWLPITWHSAALAFVLYRAFDVFKPFPARQCESIEGGLGIMADDIVAGVYANLAAHALILAFSWIS</sequence>
<dbReference type="GO" id="GO:0006629">
    <property type="term" value="P:lipid metabolic process"/>
    <property type="evidence" value="ECO:0007669"/>
    <property type="project" value="InterPro"/>
</dbReference>
<dbReference type="InterPro" id="IPR036681">
    <property type="entry name" value="PgpA-like_sf"/>
</dbReference>
<evidence type="ECO:0000313" key="4">
    <source>
        <dbReference type="Proteomes" id="UP000285961"/>
    </source>
</evidence>
<dbReference type="InterPro" id="IPR026037">
    <property type="entry name" value="PgpA"/>
</dbReference>
<dbReference type="PANTHER" id="PTHR36305:SF1">
    <property type="entry name" value="PHOSPHATIDYLGLYCEROPHOSPHATASE A"/>
    <property type="match status" value="1"/>
</dbReference>
<dbReference type="PIRSF" id="PIRSF006162">
    <property type="entry name" value="PgpA"/>
    <property type="match status" value="1"/>
</dbReference>
<dbReference type="Proteomes" id="UP000285961">
    <property type="component" value="Unassembled WGS sequence"/>
</dbReference>
<evidence type="ECO:0000256" key="1">
    <source>
        <dbReference type="SAM" id="Phobius"/>
    </source>
</evidence>
<name>A0A419F1D8_9BACT</name>